<protein>
    <submittedName>
        <fullName evidence="1">Uncharacterized protein</fullName>
    </submittedName>
</protein>
<name>A0A016UNF6_9BILA</name>
<evidence type="ECO:0000313" key="1">
    <source>
        <dbReference type="EMBL" id="EYC16402.1"/>
    </source>
</evidence>
<keyword evidence="2" id="KW-1185">Reference proteome</keyword>
<dbReference type="EMBL" id="JARK01001369">
    <property type="protein sequence ID" value="EYC16402.1"/>
    <property type="molecule type" value="Genomic_DNA"/>
</dbReference>
<reference evidence="2" key="1">
    <citation type="journal article" date="2015" name="Nat. Genet.">
        <title>The genome and transcriptome of the zoonotic hookworm Ancylostoma ceylanicum identify infection-specific gene families.</title>
        <authorList>
            <person name="Schwarz E.M."/>
            <person name="Hu Y."/>
            <person name="Antoshechkin I."/>
            <person name="Miller M.M."/>
            <person name="Sternberg P.W."/>
            <person name="Aroian R.V."/>
        </authorList>
    </citation>
    <scope>NUCLEOTIDE SEQUENCE</scope>
    <source>
        <strain evidence="2">HY135</strain>
    </source>
</reference>
<sequence length="80" mass="8871">MAPTGNPYPAYPAGCLLERRQQYATHHGMRCARRSPGNVHTVCYGRTSNVMTGNNIMQVSGERVPGMMIRKRPGGKRRAI</sequence>
<proteinExistence type="predicted"/>
<dbReference type="AlphaFoldDB" id="A0A016UNF6"/>
<evidence type="ECO:0000313" key="2">
    <source>
        <dbReference type="Proteomes" id="UP000024635"/>
    </source>
</evidence>
<organism evidence="1 2">
    <name type="scientific">Ancylostoma ceylanicum</name>
    <dbReference type="NCBI Taxonomy" id="53326"/>
    <lineage>
        <taxon>Eukaryota</taxon>
        <taxon>Metazoa</taxon>
        <taxon>Ecdysozoa</taxon>
        <taxon>Nematoda</taxon>
        <taxon>Chromadorea</taxon>
        <taxon>Rhabditida</taxon>
        <taxon>Rhabditina</taxon>
        <taxon>Rhabditomorpha</taxon>
        <taxon>Strongyloidea</taxon>
        <taxon>Ancylostomatidae</taxon>
        <taxon>Ancylostomatinae</taxon>
        <taxon>Ancylostoma</taxon>
    </lineage>
</organism>
<comment type="caution">
    <text evidence="1">The sequence shown here is derived from an EMBL/GenBank/DDBJ whole genome shotgun (WGS) entry which is preliminary data.</text>
</comment>
<accession>A0A016UNF6</accession>
<dbReference type="Proteomes" id="UP000024635">
    <property type="component" value="Unassembled WGS sequence"/>
</dbReference>
<gene>
    <name evidence="1" type="primary">Acey_s0033.g2634</name>
    <name evidence="1" type="ORF">Y032_0033g2634</name>
</gene>